<dbReference type="EMBL" id="FZOF01000038">
    <property type="protein sequence ID" value="SNT54899.1"/>
    <property type="molecule type" value="Genomic_DNA"/>
</dbReference>
<feature type="transmembrane region" description="Helical" evidence="1">
    <location>
        <begin position="126"/>
        <end position="148"/>
    </location>
</feature>
<dbReference type="OrthoDB" id="4200686at2"/>
<gene>
    <name evidence="2" type="ORF">SAMN05216252_13834</name>
</gene>
<sequence>MSVVSFQVRPPSEQERRQAGFKLQKVIRPRRGGETVYVGHGAPAGGSGAGAKPRFAMYRDLAGRETLGFVVRPVGGQSSGGRLSVLGPAGEELGELGTPAKSARWRPRWEIRLPGDRVLAGHGGTLTSWVVFLLLSPLWLVLNLFWAVGGTGDSAWSLPVRTAWRQGVGSPAALKYHGMSERYKVRTDRLDVRLAYAQAVVHRSQGTA</sequence>
<dbReference type="Proteomes" id="UP000198280">
    <property type="component" value="Unassembled WGS sequence"/>
</dbReference>
<accession>A0A239NL96</accession>
<keyword evidence="1" id="KW-1133">Transmembrane helix</keyword>
<dbReference type="AlphaFoldDB" id="A0A239NL96"/>
<proteinExistence type="predicted"/>
<name>A0A239NL96_9ACTN</name>
<dbReference type="RefSeq" id="WP_089228851.1">
    <property type="nucleotide sequence ID" value="NZ_FZOF01000038.1"/>
</dbReference>
<keyword evidence="1" id="KW-0812">Transmembrane</keyword>
<keyword evidence="3" id="KW-1185">Reference proteome</keyword>
<organism evidence="2 3">
    <name type="scientific">Actinacidiphila glaucinigra</name>
    <dbReference type="NCBI Taxonomy" id="235986"/>
    <lineage>
        <taxon>Bacteria</taxon>
        <taxon>Bacillati</taxon>
        <taxon>Actinomycetota</taxon>
        <taxon>Actinomycetes</taxon>
        <taxon>Kitasatosporales</taxon>
        <taxon>Streptomycetaceae</taxon>
        <taxon>Actinacidiphila</taxon>
    </lineage>
</organism>
<protein>
    <submittedName>
        <fullName evidence="2">Uncharacterized protein</fullName>
    </submittedName>
</protein>
<evidence type="ECO:0000256" key="1">
    <source>
        <dbReference type="SAM" id="Phobius"/>
    </source>
</evidence>
<reference evidence="2 3" key="1">
    <citation type="submission" date="2017-06" db="EMBL/GenBank/DDBJ databases">
        <authorList>
            <person name="Kim H.J."/>
            <person name="Triplett B.A."/>
        </authorList>
    </citation>
    <scope>NUCLEOTIDE SEQUENCE [LARGE SCALE GENOMIC DNA]</scope>
    <source>
        <strain evidence="2 3">CGMCC 4.1858</strain>
    </source>
</reference>
<evidence type="ECO:0000313" key="3">
    <source>
        <dbReference type="Proteomes" id="UP000198280"/>
    </source>
</evidence>
<keyword evidence="1" id="KW-0472">Membrane</keyword>
<evidence type="ECO:0000313" key="2">
    <source>
        <dbReference type="EMBL" id="SNT54899.1"/>
    </source>
</evidence>